<dbReference type="InterPro" id="IPR020846">
    <property type="entry name" value="MFS_dom"/>
</dbReference>
<accession>A0A5C5G120</accession>
<organism evidence="8 9">
    <name type="scientific">Rhodotorula diobovata</name>
    <dbReference type="NCBI Taxonomy" id="5288"/>
    <lineage>
        <taxon>Eukaryota</taxon>
        <taxon>Fungi</taxon>
        <taxon>Dikarya</taxon>
        <taxon>Basidiomycota</taxon>
        <taxon>Pucciniomycotina</taxon>
        <taxon>Microbotryomycetes</taxon>
        <taxon>Sporidiobolales</taxon>
        <taxon>Sporidiobolaceae</taxon>
        <taxon>Rhodotorula</taxon>
    </lineage>
</organism>
<evidence type="ECO:0000259" key="7">
    <source>
        <dbReference type="PROSITE" id="PS50850"/>
    </source>
</evidence>
<feature type="transmembrane region" description="Helical" evidence="6">
    <location>
        <begin position="261"/>
        <end position="285"/>
    </location>
</feature>
<feature type="transmembrane region" description="Helical" evidence="6">
    <location>
        <begin position="482"/>
        <end position="504"/>
    </location>
</feature>
<feature type="transmembrane region" description="Helical" evidence="6">
    <location>
        <begin position="510"/>
        <end position="532"/>
    </location>
</feature>
<dbReference type="GO" id="GO:0005886">
    <property type="term" value="C:plasma membrane"/>
    <property type="evidence" value="ECO:0007669"/>
    <property type="project" value="TreeGrafter"/>
</dbReference>
<feature type="transmembrane region" description="Helical" evidence="6">
    <location>
        <begin position="576"/>
        <end position="595"/>
    </location>
</feature>
<reference evidence="8 9" key="1">
    <citation type="submission" date="2019-03" db="EMBL/GenBank/DDBJ databases">
        <title>Rhodosporidium diobovatum UCD-FST 08-225 genome sequencing, assembly, and annotation.</title>
        <authorList>
            <person name="Fakankun I.U."/>
            <person name="Fristensky B."/>
            <person name="Levin D.B."/>
        </authorList>
    </citation>
    <scope>NUCLEOTIDE SEQUENCE [LARGE SCALE GENOMIC DNA]</scope>
    <source>
        <strain evidence="8 9">UCD-FST 08-225</strain>
    </source>
</reference>
<feature type="transmembrane region" description="Helical" evidence="6">
    <location>
        <begin position="404"/>
        <end position="423"/>
    </location>
</feature>
<feature type="domain" description="Major facilitator superfamily (MFS) profile" evidence="7">
    <location>
        <begin position="164"/>
        <end position="611"/>
    </location>
</feature>
<dbReference type="SUPFAM" id="SSF103473">
    <property type="entry name" value="MFS general substrate transporter"/>
    <property type="match status" value="1"/>
</dbReference>
<dbReference type="GO" id="GO:0015244">
    <property type="term" value="F:fluconazole transmembrane transporter activity"/>
    <property type="evidence" value="ECO:0007669"/>
    <property type="project" value="TreeGrafter"/>
</dbReference>
<comment type="caution">
    <text evidence="8">The sequence shown here is derived from an EMBL/GenBank/DDBJ whole genome shotgun (WGS) entry which is preliminary data.</text>
</comment>
<dbReference type="EMBL" id="SOZI01000020">
    <property type="protein sequence ID" value="TNY22810.1"/>
    <property type="molecule type" value="Genomic_DNA"/>
</dbReference>
<keyword evidence="9" id="KW-1185">Reference proteome</keyword>
<dbReference type="InterPro" id="IPR036259">
    <property type="entry name" value="MFS_trans_sf"/>
</dbReference>
<dbReference type="STRING" id="5288.A0A5C5G120"/>
<evidence type="ECO:0000313" key="9">
    <source>
        <dbReference type="Proteomes" id="UP000311382"/>
    </source>
</evidence>
<dbReference type="AlphaFoldDB" id="A0A5C5G120"/>
<evidence type="ECO:0000313" key="8">
    <source>
        <dbReference type="EMBL" id="TNY22810.1"/>
    </source>
</evidence>
<proteinExistence type="predicted"/>
<dbReference type="GO" id="GO:1990961">
    <property type="term" value="P:xenobiotic detoxification by transmembrane export across the plasma membrane"/>
    <property type="evidence" value="ECO:0007669"/>
    <property type="project" value="TreeGrafter"/>
</dbReference>
<dbReference type="PANTHER" id="PTHR23502">
    <property type="entry name" value="MAJOR FACILITATOR SUPERFAMILY"/>
    <property type="match status" value="1"/>
</dbReference>
<dbReference type="Pfam" id="PF07690">
    <property type="entry name" value="MFS_1"/>
    <property type="match status" value="1"/>
</dbReference>
<feature type="transmembrane region" description="Helical" evidence="6">
    <location>
        <begin position="208"/>
        <end position="225"/>
    </location>
</feature>
<dbReference type="Proteomes" id="UP000311382">
    <property type="component" value="Unassembled WGS sequence"/>
</dbReference>
<evidence type="ECO:0000256" key="1">
    <source>
        <dbReference type="ARBA" id="ARBA00004141"/>
    </source>
</evidence>
<evidence type="ECO:0000256" key="3">
    <source>
        <dbReference type="ARBA" id="ARBA00022989"/>
    </source>
</evidence>
<dbReference type="CDD" id="cd17323">
    <property type="entry name" value="MFS_Tpo1_MDR_like"/>
    <property type="match status" value="1"/>
</dbReference>
<evidence type="ECO:0000256" key="4">
    <source>
        <dbReference type="ARBA" id="ARBA00023136"/>
    </source>
</evidence>
<dbReference type="InterPro" id="IPR011701">
    <property type="entry name" value="MFS"/>
</dbReference>
<dbReference type="PANTHER" id="PTHR23502:SF23">
    <property type="entry name" value="FLUCONAZOLE RESISTANCE PROTEIN 1"/>
    <property type="match status" value="1"/>
</dbReference>
<keyword evidence="4 6" id="KW-0472">Membrane</keyword>
<feature type="transmembrane region" description="Helical" evidence="6">
    <location>
        <begin position="168"/>
        <end position="188"/>
    </location>
</feature>
<feature type="region of interest" description="Disordered" evidence="5">
    <location>
        <begin position="84"/>
        <end position="108"/>
    </location>
</feature>
<name>A0A5C5G120_9BASI</name>
<evidence type="ECO:0000256" key="6">
    <source>
        <dbReference type="SAM" id="Phobius"/>
    </source>
</evidence>
<feature type="transmembrane region" description="Helical" evidence="6">
    <location>
        <begin position="237"/>
        <end position="255"/>
    </location>
</feature>
<feature type="transmembrane region" description="Helical" evidence="6">
    <location>
        <begin position="297"/>
        <end position="320"/>
    </location>
</feature>
<evidence type="ECO:0000256" key="5">
    <source>
        <dbReference type="SAM" id="MobiDB-lite"/>
    </source>
</evidence>
<evidence type="ECO:0000256" key="2">
    <source>
        <dbReference type="ARBA" id="ARBA00022692"/>
    </source>
</evidence>
<keyword evidence="2 6" id="KW-0812">Transmembrane</keyword>
<sequence length="611" mass="66187">MAPDLIRDSTFGALVNYLSHGRLLPYADQRPDYVVPSRYLKQGGASSPSSSLSRTSTLAGDAVGHTLVADDLAKQCTATCRQLNKTQDSTRERAARPASPDSPTDGVTLVDGVGVCKELKPVGESAGDLEKQEGKPSLQNPSDYPFLVTFDSPDDPDRPQNWSFAKKLFVGGLICLLTFTVYVGSAIYTSSIPGLMDEYGVSKVTATSGLTLFVAAYGIGPMILTPMQELPGWGRNPVYIVGLALFVLFQIPPIAGDNIAVVLVFRFLAGFFGSPALATGGASMADIMPPHLIATSIGAWSIGAVSGPLLGPVLSGFAAMNLNWRWGFIELLILGGVSLAIFLVLLPETLESTILVRRAERLRKLTGNELLKTQTELDGEADESVVSLVSQNIARAFRLSADPALFVAHAYITVVYIILYVWFESFYLTYNEEYHFNLGVGTLPYLTFMVTAALAAPFYVLYQLYHINPRFARDPTMPPEVFLELGLLASPFVPISLFIFGWTAQAHVHWIWPTIGAALYLPGLYLTFQSILTYVSLSYPAHAGAALAGNDFWRSVIASVFPLFGERFFRTLGLGGGSSLLAGVSILMIPCLWLIKKNGARLRARSPFAQA</sequence>
<keyword evidence="3 6" id="KW-1133">Transmembrane helix</keyword>
<dbReference type="Gene3D" id="1.20.1250.20">
    <property type="entry name" value="MFS general substrate transporter like domains"/>
    <property type="match status" value="1"/>
</dbReference>
<comment type="subcellular location">
    <subcellularLocation>
        <location evidence="1">Membrane</location>
        <topology evidence="1">Multi-pass membrane protein</topology>
    </subcellularLocation>
</comment>
<dbReference type="OrthoDB" id="3357846at2759"/>
<feature type="region of interest" description="Disordered" evidence="5">
    <location>
        <begin position="124"/>
        <end position="143"/>
    </location>
</feature>
<protein>
    <submittedName>
        <fullName evidence="8">Putative caffeine resistance protein</fullName>
    </submittedName>
</protein>
<feature type="transmembrane region" description="Helical" evidence="6">
    <location>
        <begin position="443"/>
        <end position="462"/>
    </location>
</feature>
<gene>
    <name evidence="8" type="ORF">DMC30DRAFT_391410</name>
</gene>
<dbReference type="PROSITE" id="PS50850">
    <property type="entry name" value="MFS"/>
    <property type="match status" value="1"/>
</dbReference>
<feature type="transmembrane region" description="Helical" evidence="6">
    <location>
        <begin position="326"/>
        <end position="346"/>
    </location>
</feature>